<evidence type="ECO:0000313" key="5">
    <source>
        <dbReference type="EMBL" id="QJQ31280.1"/>
    </source>
</evidence>
<feature type="binding site" evidence="2">
    <location>
        <position position="145"/>
    </location>
    <ligand>
        <name>ATP</name>
        <dbReference type="ChEBI" id="CHEBI:30616"/>
    </ligand>
</feature>
<keyword evidence="2" id="KW-0067">ATP-binding</keyword>
<feature type="binding site" evidence="2">
    <location>
        <position position="50"/>
    </location>
    <ligand>
        <name>substrate</name>
    </ligand>
</feature>
<feature type="binding site" evidence="2">
    <location>
        <position position="210"/>
    </location>
    <ligand>
        <name>Mg(2+)</name>
        <dbReference type="ChEBI" id="CHEBI:18420"/>
        <label>5</label>
    </ligand>
</feature>
<gene>
    <name evidence="2 5" type="primary">thiL</name>
    <name evidence="5" type="ORF">GV829_01510</name>
</gene>
<feature type="binding site" evidence="2">
    <location>
        <position position="71"/>
    </location>
    <ligand>
        <name>Mg(2+)</name>
        <dbReference type="ChEBI" id="CHEBI:18420"/>
        <label>3</label>
    </ligand>
</feature>
<evidence type="ECO:0000313" key="6">
    <source>
        <dbReference type="Proteomes" id="UP000503018"/>
    </source>
</evidence>
<dbReference type="RefSeq" id="WP_169943497.1">
    <property type="nucleotide sequence ID" value="NZ_CP053015.1"/>
</dbReference>
<dbReference type="UniPathway" id="UPA00060">
    <property type="reaction ID" value="UER00142"/>
</dbReference>
<dbReference type="PANTHER" id="PTHR30270">
    <property type="entry name" value="THIAMINE-MONOPHOSPHATE KINASE"/>
    <property type="match status" value="1"/>
</dbReference>
<dbReference type="Proteomes" id="UP000503018">
    <property type="component" value="Chromosome"/>
</dbReference>
<dbReference type="GO" id="GO:0000287">
    <property type="term" value="F:magnesium ion binding"/>
    <property type="evidence" value="ECO:0007669"/>
    <property type="project" value="UniProtKB-UniRule"/>
</dbReference>
<dbReference type="InterPro" id="IPR036676">
    <property type="entry name" value="PurM-like_C_sf"/>
</dbReference>
<dbReference type="Gene3D" id="3.90.650.10">
    <property type="entry name" value="PurM-like C-terminal domain"/>
    <property type="match status" value="1"/>
</dbReference>
<keyword evidence="2 5" id="KW-0418">Kinase</keyword>
<dbReference type="InterPro" id="IPR016188">
    <property type="entry name" value="PurM-like_N"/>
</dbReference>
<feature type="binding site" evidence="2">
    <location>
        <position position="41"/>
    </location>
    <ligand>
        <name>Mg(2+)</name>
        <dbReference type="ChEBI" id="CHEBI:18420"/>
        <label>4</label>
    </ligand>
</feature>
<comment type="miscellaneous">
    <text evidence="2">Reaction mechanism of ThiL seems to utilize a direct, inline transfer of the gamma-phosphate of ATP to TMP rather than a phosphorylated enzyme intermediate.</text>
</comment>
<dbReference type="InterPro" id="IPR010918">
    <property type="entry name" value="PurM-like_C_dom"/>
</dbReference>
<dbReference type="GO" id="GO:0009228">
    <property type="term" value="P:thiamine biosynthetic process"/>
    <property type="evidence" value="ECO:0007669"/>
    <property type="project" value="UniProtKB-KW"/>
</dbReference>
<dbReference type="AlphaFoldDB" id="A0A6M4AS87"/>
<reference evidence="5 6" key="1">
    <citation type="submission" date="2020-01" db="EMBL/GenBank/DDBJ databases">
        <title>Sphingomonas sp. strain CSW-10.</title>
        <authorList>
            <person name="Chen W.-M."/>
        </authorList>
    </citation>
    <scope>NUCLEOTIDE SEQUENCE [LARGE SCALE GENOMIC DNA]</scope>
    <source>
        <strain evidence="5 6">CSW-10</strain>
    </source>
</reference>
<feature type="domain" description="PurM-like C-terminal" evidence="4">
    <location>
        <begin position="149"/>
        <end position="302"/>
    </location>
</feature>
<feature type="binding site" evidence="2">
    <location>
        <position position="71"/>
    </location>
    <ligand>
        <name>Mg(2+)</name>
        <dbReference type="ChEBI" id="CHEBI:18420"/>
        <label>2</label>
    </ligand>
</feature>
<dbReference type="GO" id="GO:0009030">
    <property type="term" value="F:thiamine-phosphate kinase activity"/>
    <property type="evidence" value="ECO:0007669"/>
    <property type="project" value="UniProtKB-UniRule"/>
</dbReference>
<dbReference type="CDD" id="cd02194">
    <property type="entry name" value="ThiL"/>
    <property type="match status" value="1"/>
</dbReference>
<protein>
    <recommendedName>
        <fullName evidence="2">Thiamine-monophosphate kinase</fullName>
        <shortName evidence="2">TMP kinase</shortName>
        <shortName evidence="2">Thiamine-phosphate kinase</shortName>
        <ecNumber evidence="2">2.7.4.16</ecNumber>
    </recommendedName>
</protein>
<keyword evidence="2" id="KW-0460">Magnesium</keyword>
<dbReference type="SUPFAM" id="SSF56042">
    <property type="entry name" value="PurM C-terminal domain-like"/>
    <property type="match status" value="1"/>
</dbReference>
<dbReference type="HAMAP" id="MF_02128">
    <property type="entry name" value="TMP_kinase"/>
    <property type="match status" value="1"/>
</dbReference>
<dbReference type="EC" id="2.7.4.16" evidence="2"/>
<dbReference type="NCBIfam" id="TIGR01379">
    <property type="entry name" value="thiL"/>
    <property type="match status" value="1"/>
</dbReference>
<evidence type="ECO:0000259" key="4">
    <source>
        <dbReference type="Pfam" id="PF02769"/>
    </source>
</evidence>
<comment type="catalytic activity">
    <reaction evidence="2">
        <text>thiamine phosphate + ATP = thiamine diphosphate + ADP</text>
        <dbReference type="Rhea" id="RHEA:15913"/>
        <dbReference type="ChEBI" id="CHEBI:30616"/>
        <dbReference type="ChEBI" id="CHEBI:37575"/>
        <dbReference type="ChEBI" id="CHEBI:58937"/>
        <dbReference type="ChEBI" id="CHEBI:456216"/>
        <dbReference type="EC" id="2.7.4.16"/>
    </reaction>
</comment>
<keyword evidence="2 5" id="KW-0808">Transferase</keyword>
<dbReference type="InterPro" id="IPR006283">
    <property type="entry name" value="ThiL-like"/>
</dbReference>
<keyword evidence="1 2" id="KW-0784">Thiamine biosynthesis</keyword>
<dbReference type="EMBL" id="CP053015">
    <property type="protein sequence ID" value="QJQ31280.1"/>
    <property type="molecule type" value="Genomic_DNA"/>
</dbReference>
<feature type="binding site" evidence="2">
    <location>
        <position position="43"/>
    </location>
    <ligand>
        <name>Mg(2+)</name>
        <dbReference type="ChEBI" id="CHEBI:18420"/>
        <label>2</label>
    </ligand>
</feature>
<feature type="binding site" evidence="2">
    <location>
        <position position="27"/>
    </location>
    <ligand>
        <name>Mg(2+)</name>
        <dbReference type="ChEBI" id="CHEBI:18420"/>
        <label>4</label>
    </ligand>
</feature>
<dbReference type="KEGG" id="slan:GV829_01510"/>
<feature type="binding site" evidence="2">
    <location>
        <position position="43"/>
    </location>
    <ligand>
        <name>Mg(2+)</name>
        <dbReference type="ChEBI" id="CHEBI:18420"/>
        <label>1</label>
    </ligand>
</feature>
<feature type="binding site" evidence="2">
    <location>
        <position position="207"/>
    </location>
    <ligand>
        <name>Mg(2+)</name>
        <dbReference type="ChEBI" id="CHEBI:18420"/>
        <label>3</label>
    </ligand>
</feature>
<comment type="caution">
    <text evidence="2">Lacks conserved residue(s) required for the propagation of feature annotation.</text>
</comment>
<keyword evidence="6" id="KW-1185">Reference proteome</keyword>
<sequence>MTSRESALIDALRMIATHPAARGLADDAAVLPVEAGGLVLTHDMLVEGVHFLPDDPADSVAWKLVAVNMSDLAAKGAMPLGVLTGHGLGRDRDWDSLFVEGLADALRIFNVPLLGGDTVAMPAGAPVTLGLTAIGRAPECGAPSRSGAKAGDDLWVSGPLGDAGAGLAIRQGRMDGGLASLVTAYQRPQPNLPLGQALASLVSAMADVSDGLLIDARRIAEASGCGVAVQMDAVPLSDALMMVRPDSWETRIEATTAGDDYVLLFTAAPDRRQAIEAASSRHGGNARRIGCCTADRGFALSWRGGAVPLPARLGFEHG</sequence>
<evidence type="ECO:0000259" key="3">
    <source>
        <dbReference type="Pfam" id="PF00586"/>
    </source>
</evidence>
<feature type="binding site" evidence="2">
    <location>
        <position position="27"/>
    </location>
    <ligand>
        <name>Mg(2+)</name>
        <dbReference type="ChEBI" id="CHEBI:18420"/>
        <label>3</label>
    </ligand>
</feature>
<dbReference type="GO" id="GO:0009229">
    <property type="term" value="P:thiamine diphosphate biosynthetic process"/>
    <property type="evidence" value="ECO:0007669"/>
    <property type="project" value="UniProtKB-UniRule"/>
</dbReference>
<dbReference type="GO" id="GO:0005524">
    <property type="term" value="F:ATP binding"/>
    <property type="evidence" value="ECO:0007669"/>
    <property type="project" value="UniProtKB-UniRule"/>
</dbReference>
<dbReference type="Gene3D" id="3.30.1330.10">
    <property type="entry name" value="PurM-like, N-terminal domain"/>
    <property type="match status" value="1"/>
</dbReference>
<dbReference type="SUPFAM" id="SSF55326">
    <property type="entry name" value="PurM N-terminal domain-like"/>
    <property type="match status" value="1"/>
</dbReference>
<dbReference type="Pfam" id="PF00586">
    <property type="entry name" value="AIRS"/>
    <property type="match status" value="1"/>
</dbReference>
<feature type="binding site" evidence="2">
    <location>
        <position position="117"/>
    </location>
    <ligand>
        <name>Mg(2+)</name>
        <dbReference type="ChEBI" id="CHEBI:18420"/>
        <label>1</label>
    </ligand>
</feature>
<keyword evidence="2" id="KW-0479">Metal-binding</keyword>
<feature type="domain" description="PurM-like N-terminal" evidence="3">
    <location>
        <begin position="26"/>
        <end position="136"/>
    </location>
</feature>
<comment type="pathway">
    <text evidence="2">Cofactor biosynthesis; thiamine diphosphate biosynthesis; thiamine diphosphate from thiamine phosphate: step 1/1.</text>
</comment>
<feature type="binding site" evidence="2">
    <location>
        <position position="315"/>
    </location>
    <ligand>
        <name>substrate</name>
    </ligand>
</feature>
<dbReference type="PANTHER" id="PTHR30270:SF0">
    <property type="entry name" value="THIAMINE-MONOPHOSPHATE KINASE"/>
    <property type="match status" value="1"/>
</dbReference>
<comment type="function">
    <text evidence="2">Catalyzes the ATP-dependent phosphorylation of thiamine-monophosphate (TMP) to form thiamine-pyrophosphate (TPP), the active form of vitamin B1.</text>
</comment>
<feature type="binding site" evidence="2">
    <location>
        <begin position="116"/>
        <end position="117"/>
    </location>
    <ligand>
        <name>ATP</name>
        <dbReference type="ChEBI" id="CHEBI:30616"/>
    </ligand>
</feature>
<accession>A0A6M4AS87</accession>
<comment type="similarity">
    <text evidence="2">Belongs to the thiamine-monophosphate kinase family.</text>
</comment>
<proteinExistence type="inferred from homology"/>
<feature type="binding site" evidence="2">
    <location>
        <position position="259"/>
    </location>
    <ligand>
        <name>substrate</name>
    </ligand>
</feature>
<name>A0A6M4AS87_9SPHN</name>
<evidence type="ECO:0000256" key="2">
    <source>
        <dbReference type="HAMAP-Rule" id="MF_02128"/>
    </source>
</evidence>
<feature type="binding site" evidence="2">
    <location>
        <position position="71"/>
    </location>
    <ligand>
        <name>Mg(2+)</name>
        <dbReference type="ChEBI" id="CHEBI:18420"/>
        <label>4</label>
    </ligand>
</feature>
<keyword evidence="2" id="KW-0547">Nucleotide-binding</keyword>
<dbReference type="PIRSF" id="PIRSF005303">
    <property type="entry name" value="Thiam_monoph_kin"/>
    <property type="match status" value="1"/>
</dbReference>
<evidence type="ECO:0000256" key="1">
    <source>
        <dbReference type="ARBA" id="ARBA00022977"/>
    </source>
</evidence>
<organism evidence="5 6">
    <name type="scientific">Sphingomonas lacunae</name>
    <dbReference type="NCBI Taxonomy" id="2698828"/>
    <lineage>
        <taxon>Bacteria</taxon>
        <taxon>Pseudomonadati</taxon>
        <taxon>Pseudomonadota</taxon>
        <taxon>Alphaproteobacteria</taxon>
        <taxon>Sphingomonadales</taxon>
        <taxon>Sphingomonadaceae</taxon>
        <taxon>Sphingomonas</taxon>
    </lineage>
</organism>
<dbReference type="InterPro" id="IPR036921">
    <property type="entry name" value="PurM-like_N_sf"/>
</dbReference>
<feature type="binding site" evidence="2">
    <location>
        <position position="209"/>
    </location>
    <ligand>
        <name>ATP</name>
        <dbReference type="ChEBI" id="CHEBI:30616"/>
    </ligand>
</feature>
<dbReference type="Pfam" id="PF02769">
    <property type="entry name" value="AIRS_C"/>
    <property type="match status" value="1"/>
</dbReference>